<evidence type="ECO:0000256" key="2">
    <source>
        <dbReference type="SAM" id="SignalP"/>
    </source>
</evidence>
<dbReference type="InterPro" id="IPR001119">
    <property type="entry name" value="SLH_dom"/>
</dbReference>
<dbReference type="Proteomes" id="UP001178662">
    <property type="component" value="Chromosome"/>
</dbReference>
<protein>
    <submittedName>
        <fullName evidence="4">S-layer homology domain-containing protein</fullName>
    </submittedName>
</protein>
<dbReference type="Pfam" id="PF00395">
    <property type="entry name" value="SLH"/>
    <property type="match status" value="1"/>
</dbReference>
<feature type="chain" id="PRO_5041689124" evidence="2">
    <location>
        <begin position="26"/>
        <end position="458"/>
    </location>
</feature>
<keyword evidence="1" id="KW-0175">Coiled coil</keyword>
<dbReference type="EMBL" id="CP119317">
    <property type="protein sequence ID" value="WEK54969.1"/>
    <property type="molecule type" value="Genomic_DNA"/>
</dbReference>
<accession>A0AA95JG59</accession>
<feature type="signal peptide" evidence="2">
    <location>
        <begin position="1"/>
        <end position="25"/>
    </location>
</feature>
<keyword evidence="5" id="KW-1185">Reference proteome</keyword>
<dbReference type="AlphaFoldDB" id="A0AA95JG59"/>
<feature type="coiled-coil region" evidence="1">
    <location>
        <begin position="194"/>
        <end position="222"/>
    </location>
</feature>
<gene>
    <name evidence="4" type="ORF">P0Y55_02470</name>
</gene>
<proteinExistence type="predicted"/>
<reference evidence="4" key="1">
    <citation type="submission" date="2023-03" db="EMBL/GenBank/DDBJ databases">
        <title>Andean soil-derived lignocellulolytic bacterial consortium as a source of novel taxa and putative plastic-active enzymes.</title>
        <authorList>
            <person name="Diaz-Garcia L."/>
            <person name="Chuvochina M."/>
            <person name="Feuerriegel G."/>
            <person name="Bunk B."/>
            <person name="Sproer C."/>
            <person name="Streit W.R."/>
            <person name="Rodriguez L.M."/>
            <person name="Overmann J."/>
            <person name="Jimenez D.J."/>
        </authorList>
    </citation>
    <scope>NUCLEOTIDE SEQUENCE</scope>
    <source>
        <strain evidence="4">MAG 2441</strain>
    </source>
</reference>
<name>A0AA95JG59_9BACL</name>
<evidence type="ECO:0000313" key="4">
    <source>
        <dbReference type="EMBL" id="WEK54969.1"/>
    </source>
</evidence>
<feature type="domain" description="SLH" evidence="3">
    <location>
        <begin position="20"/>
        <end position="82"/>
    </location>
</feature>
<evidence type="ECO:0000259" key="3">
    <source>
        <dbReference type="PROSITE" id="PS51272"/>
    </source>
</evidence>
<evidence type="ECO:0000313" key="5">
    <source>
        <dbReference type="Proteomes" id="UP001178662"/>
    </source>
</evidence>
<organism evidence="4 5">
    <name type="scientific">Candidatus Cohnella colombiensis</name>
    <dbReference type="NCBI Taxonomy" id="3121368"/>
    <lineage>
        <taxon>Bacteria</taxon>
        <taxon>Bacillati</taxon>
        <taxon>Bacillota</taxon>
        <taxon>Bacilli</taxon>
        <taxon>Bacillales</taxon>
        <taxon>Paenibacillaceae</taxon>
        <taxon>Cohnella</taxon>
    </lineage>
</organism>
<evidence type="ECO:0000256" key="1">
    <source>
        <dbReference type="SAM" id="Coils"/>
    </source>
</evidence>
<sequence length="458" mass="49680">MKKNLSRMLVVLLMGTFLFPTVGNAADAPALTAQEKYDALAAKGIFSGINGAAALDQNMTRAQFARVAALILGLEGIGATDTTVVTEKPFSDVELGTWYIEEIATAKKAGIIDGYPDGTFNPKGDISVQELAVATARVLGEEPVEDAEVEGAAKWAAGSIQALINSGVDFPTNYTQPATRAQLTDLAFHADVVIMEKKEEAQKEHEEAQKKLEDEKKQEEQYWYLASSPTLSPLDLINAASASGSWANVDVTTFVNAGITGVTTSNVLAVKVALESGGSSPRNVSEIQAIVNVVIDDITKQAALDLINDESERGILTILTETQVTVTTFADAGVQYVTSDNLFAINYYLEISSKSYPRSTTDIQKIVDETIEELTVLSIYEYLTPFFGFGPSKPDKALFARAGITGLTDLDEDEFDYFLDEFESTYINFPSNNGGVPMQTKQQIQEVVDFYLDYLALQ</sequence>
<feature type="domain" description="SLH" evidence="3">
    <location>
        <begin position="86"/>
        <end position="149"/>
    </location>
</feature>
<keyword evidence="2" id="KW-0732">Signal</keyword>
<dbReference type="PROSITE" id="PS51272">
    <property type="entry name" value="SLH"/>
    <property type="match status" value="2"/>
</dbReference>